<dbReference type="InterPro" id="IPR036460">
    <property type="entry name" value="Cu_amine_oxidase_C_sf"/>
</dbReference>
<dbReference type="Gene3D" id="2.70.98.20">
    <property type="entry name" value="Copper amine oxidase, catalytic domain"/>
    <property type="match status" value="1"/>
</dbReference>
<protein>
    <recommendedName>
        <fullName evidence="3">Copper amine oxidase catalytic domain-containing protein</fullName>
    </recommendedName>
</protein>
<accession>A0A418XGT4</accession>
<comment type="caution">
    <text evidence="1">The sequence shown here is derived from an EMBL/GenBank/DDBJ whole genome shotgun (WGS) entry which is preliminary data.</text>
</comment>
<dbReference type="Proteomes" id="UP000284006">
    <property type="component" value="Unassembled WGS sequence"/>
</dbReference>
<evidence type="ECO:0000313" key="2">
    <source>
        <dbReference type="Proteomes" id="UP000284006"/>
    </source>
</evidence>
<dbReference type="GO" id="GO:0005507">
    <property type="term" value="F:copper ion binding"/>
    <property type="evidence" value="ECO:0007669"/>
    <property type="project" value="InterPro"/>
</dbReference>
<dbReference type="EMBL" id="QYUP01000143">
    <property type="protein sequence ID" value="RJG11678.1"/>
    <property type="molecule type" value="Genomic_DNA"/>
</dbReference>
<dbReference type="GO" id="GO:0008131">
    <property type="term" value="F:primary methylamine oxidase activity"/>
    <property type="evidence" value="ECO:0007669"/>
    <property type="project" value="InterPro"/>
</dbReference>
<reference evidence="1 2" key="1">
    <citation type="submission" date="2018-09" db="EMBL/GenBank/DDBJ databases">
        <authorList>
            <person name="Zhu H."/>
        </authorList>
    </citation>
    <scope>NUCLEOTIDE SEQUENCE [LARGE SCALE GENOMIC DNA]</scope>
    <source>
        <strain evidence="1 2">K1S02-61</strain>
    </source>
</reference>
<sequence length="516" mass="57956">MRQAQGPTLEEQDAFIAVLLAQPSVANLLANTRYRVLAIELLENDEKTGSDLPAIPLRYGVQVYDYTNSRNLELSAIYPDASRLEILSSARQPLPSAEEWEEAAEIVAREEIFARHLLCGLLTVYRPMPPFLERADPTGAVARTLTVGLLSAPDSNLRHQIVAVNMVTQRVEHFDTGAPPGAHADPTTCGIPPFYCPAPRRGTPGQLWISWPTVNPVWELLAIRPAASSGREGSGLEIRFANYRGKRVLYRGHVPVLNVKYAGDECGPYRDWQYEEHCFQVDGTDVAPGFRWTNRTPVTSCSGSDAGNFTGVAVQTTECELIVTTEMAAGWYRYIQEWRFHRDGTIRPRFRFAAARNSCVCKTHVHHVYWRLDLDLRTAGNNRVEEFNDPPIIGGTNWHRKLHEIKRLRDTGRRRKWRVTNTVSGERYEIIPGPTDGVVDAYGRGDLWFLRYRGAEIDDGGPSGGTEVQVDRYVNGEAIDDTDVVVWYGAHFRHDPSEQGPAECHAVGPTLRPIQW</sequence>
<dbReference type="GO" id="GO:0009308">
    <property type="term" value="P:amine metabolic process"/>
    <property type="evidence" value="ECO:0007669"/>
    <property type="project" value="InterPro"/>
</dbReference>
<keyword evidence="2" id="KW-1185">Reference proteome</keyword>
<proteinExistence type="predicted"/>
<organism evidence="1 2">
    <name type="scientific">Massilia cavernae</name>
    <dbReference type="NCBI Taxonomy" id="2320864"/>
    <lineage>
        <taxon>Bacteria</taxon>
        <taxon>Pseudomonadati</taxon>
        <taxon>Pseudomonadota</taxon>
        <taxon>Betaproteobacteria</taxon>
        <taxon>Burkholderiales</taxon>
        <taxon>Oxalobacteraceae</taxon>
        <taxon>Telluria group</taxon>
        <taxon>Massilia</taxon>
    </lineage>
</organism>
<name>A0A418XGT4_9BURK</name>
<evidence type="ECO:0008006" key="3">
    <source>
        <dbReference type="Google" id="ProtNLM"/>
    </source>
</evidence>
<dbReference type="AlphaFoldDB" id="A0A418XGT4"/>
<dbReference type="SUPFAM" id="SSF49998">
    <property type="entry name" value="Amine oxidase catalytic domain"/>
    <property type="match status" value="1"/>
</dbReference>
<gene>
    <name evidence="1" type="ORF">D3872_18450</name>
</gene>
<dbReference type="GO" id="GO:0048038">
    <property type="term" value="F:quinone binding"/>
    <property type="evidence" value="ECO:0007669"/>
    <property type="project" value="InterPro"/>
</dbReference>
<evidence type="ECO:0000313" key="1">
    <source>
        <dbReference type="EMBL" id="RJG11678.1"/>
    </source>
</evidence>